<evidence type="ECO:0000313" key="6">
    <source>
        <dbReference type="EMBL" id="KAK2568435.1"/>
    </source>
</evidence>
<dbReference type="SUPFAM" id="SSF54373">
    <property type="entry name" value="FAD-linked reductases, C-terminal domain"/>
    <property type="match status" value="1"/>
</dbReference>
<comment type="similarity">
    <text evidence="4">Belongs to the flavin monoamine oxidase family.</text>
</comment>
<feature type="binding site" evidence="3">
    <location>
        <position position="436"/>
    </location>
    <ligand>
        <name>FAD</name>
        <dbReference type="ChEBI" id="CHEBI:57692"/>
    </ligand>
</feature>
<reference evidence="6" key="1">
    <citation type="journal article" date="2023" name="G3 (Bethesda)">
        <title>Whole genome assembly and annotation of the endangered Caribbean coral Acropora cervicornis.</title>
        <authorList>
            <person name="Selwyn J.D."/>
            <person name="Vollmer S.V."/>
        </authorList>
    </citation>
    <scope>NUCLEOTIDE SEQUENCE</scope>
    <source>
        <strain evidence="6">K2</strain>
    </source>
</reference>
<protein>
    <recommendedName>
        <fullName evidence="4">Amine oxidase</fullName>
        <ecNumber evidence="4">1.4.3.-</ecNumber>
    </recommendedName>
</protein>
<gene>
    <name evidence="6" type="ORF">P5673_007473</name>
</gene>
<keyword evidence="4" id="KW-0274">FAD</keyword>
<dbReference type="Gene3D" id="3.50.50.60">
    <property type="entry name" value="FAD/NAD(P)-binding domain"/>
    <property type="match status" value="1"/>
</dbReference>
<organism evidence="6 7">
    <name type="scientific">Acropora cervicornis</name>
    <name type="common">Staghorn coral</name>
    <dbReference type="NCBI Taxonomy" id="6130"/>
    <lineage>
        <taxon>Eukaryota</taxon>
        <taxon>Metazoa</taxon>
        <taxon>Cnidaria</taxon>
        <taxon>Anthozoa</taxon>
        <taxon>Hexacorallia</taxon>
        <taxon>Scleractinia</taxon>
        <taxon>Astrocoeniina</taxon>
        <taxon>Acroporidae</taxon>
        <taxon>Acropora</taxon>
    </lineage>
</organism>
<dbReference type="PRINTS" id="PR00757">
    <property type="entry name" value="AMINEOXDASEF"/>
</dbReference>
<dbReference type="InterPro" id="IPR002937">
    <property type="entry name" value="Amino_oxidase"/>
</dbReference>
<dbReference type="Pfam" id="PF01593">
    <property type="entry name" value="Amino_oxidase"/>
    <property type="match status" value="1"/>
</dbReference>
<feature type="binding site" evidence="3">
    <location>
        <position position="236"/>
    </location>
    <ligand>
        <name>FAD</name>
        <dbReference type="ChEBI" id="CHEBI:57692"/>
    </ligand>
</feature>
<feature type="binding site" evidence="3">
    <location>
        <position position="71"/>
    </location>
    <ligand>
        <name>substrate</name>
    </ligand>
</feature>
<name>A0AAD9QWJ3_ACRCE</name>
<evidence type="ECO:0000256" key="3">
    <source>
        <dbReference type="PIRSR" id="PIRSR601613-1"/>
    </source>
</evidence>
<dbReference type="PANTHER" id="PTHR10742:SF410">
    <property type="entry name" value="LYSINE-SPECIFIC HISTONE DEMETHYLASE 2"/>
    <property type="match status" value="1"/>
</dbReference>
<dbReference type="EMBL" id="JARQWQ010000012">
    <property type="protein sequence ID" value="KAK2568435.1"/>
    <property type="molecule type" value="Genomic_DNA"/>
</dbReference>
<keyword evidence="2 4" id="KW-0560">Oxidoreductase</keyword>
<dbReference type="InterPro" id="IPR050281">
    <property type="entry name" value="Flavin_monoamine_oxidase"/>
</dbReference>
<dbReference type="GO" id="GO:0008131">
    <property type="term" value="F:primary methylamine oxidase activity"/>
    <property type="evidence" value="ECO:0007669"/>
    <property type="project" value="UniProtKB-ARBA"/>
</dbReference>
<dbReference type="InterPro" id="IPR001613">
    <property type="entry name" value="Flavin_amine_oxidase"/>
</dbReference>
<dbReference type="Proteomes" id="UP001249851">
    <property type="component" value="Unassembled WGS sequence"/>
</dbReference>
<accession>A0AAD9QWJ3</accession>
<keyword evidence="4" id="KW-0285">Flavoprotein</keyword>
<comment type="caution">
    <text evidence="6">The sequence shown here is derived from an EMBL/GenBank/DDBJ whole genome shotgun (WGS) entry which is preliminary data.</text>
</comment>
<dbReference type="InterPro" id="IPR036188">
    <property type="entry name" value="FAD/NAD-bd_sf"/>
</dbReference>
<evidence type="ECO:0000259" key="5">
    <source>
        <dbReference type="Pfam" id="PF01593"/>
    </source>
</evidence>
<feature type="binding site" evidence="3">
    <location>
        <position position="22"/>
    </location>
    <ligand>
        <name>FAD</name>
        <dbReference type="ChEBI" id="CHEBI:57692"/>
    </ligand>
</feature>
<comment type="cofactor">
    <cofactor evidence="1 4">
        <name>FAD</name>
        <dbReference type="ChEBI" id="CHEBI:57692"/>
    </cofactor>
</comment>
<evidence type="ECO:0000256" key="4">
    <source>
        <dbReference type="RuleBase" id="RU362067"/>
    </source>
</evidence>
<evidence type="ECO:0000256" key="2">
    <source>
        <dbReference type="ARBA" id="ARBA00023002"/>
    </source>
</evidence>
<reference evidence="6" key="2">
    <citation type="journal article" date="2023" name="Science">
        <title>Genomic signatures of disease resistance in endangered staghorn corals.</title>
        <authorList>
            <person name="Vollmer S.V."/>
            <person name="Selwyn J.D."/>
            <person name="Despard B.A."/>
            <person name="Roesel C.L."/>
        </authorList>
    </citation>
    <scope>NUCLEOTIDE SEQUENCE</scope>
    <source>
        <strain evidence="6">K2</strain>
    </source>
</reference>
<evidence type="ECO:0000313" key="7">
    <source>
        <dbReference type="Proteomes" id="UP001249851"/>
    </source>
</evidence>
<feature type="domain" description="Amine oxidase" evidence="5">
    <location>
        <begin position="21"/>
        <end position="455"/>
    </location>
</feature>
<dbReference type="EC" id="1.4.3.-" evidence="4"/>
<dbReference type="AlphaFoldDB" id="A0AAD9QWJ3"/>
<keyword evidence="7" id="KW-1185">Reference proteome</keyword>
<feature type="binding site" evidence="3">
    <location>
        <begin position="68"/>
        <end position="71"/>
    </location>
    <ligand>
        <name>FAD</name>
        <dbReference type="ChEBI" id="CHEBI:57692"/>
    </ligand>
</feature>
<dbReference type="PANTHER" id="PTHR10742">
    <property type="entry name" value="FLAVIN MONOAMINE OXIDASE"/>
    <property type="match status" value="1"/>
</dbReference>
<proteinExistence type="inferred from homology"/>
<evidence type="ECO:0000256" key="1">
    <source>
        <dbReference type="ARBA" id="ARBA00001974"/>
    </source>
</evidence>
<dbReference type="SUPFAM" id="SSF51905">
    <property type="entry name" value="FAD/NAD(P)-binding domain"/>
    <property type="match status" value="1"/>
</dbReference>
<sequence>MRGARGSKNLSCDVAIVGGGISGLYMADTLLSLHQERNVCLFEKENKLGGRILDHTFERLPDVPISLGAWRIDKGNAIVRQIMKRFEIDSTPLKIPKRADRLEARGVFATNQSSLQKQAFPLLSNVKLGPYKTVSYKNMAKYLLSKRETAPQYSSLSTFLQDHLTPEGLNFLTDLIAFPPYFAQEPNAETFFESLEKYKHFTRNFILPHKGVSALTDALKASVIKQKGKIYKDEEVKTIHEVGKNIYSLKTARFKVIAKKLVLAVPMKSMQKIHGSLAGKIKNNPIFKSIGYQVAYKMIALYEKAWWKHNSSTSWRLNDEQNCRSNSDCLGYTFPYKERGPNGEAILQAVYAKSHCAVKWGELLKISRKVTEQEIHKALKRLFPGIDIPKPLQSVHQYWENGFQHMQRAGTHISVSEVIDWAKRPFPQQEVFIVGEAYNLIRGWVEGALQSAKNALEEGWNMKISDMQPQRVDQTRVLENFYDLDLY</sequence>